<reference evidence="2" key="2">
    <citation type="submission" date="2020-09" db="EMBL/GenBank/DDBJ databases">
        <authorList>
            <person name="Sun Q."/>
            <person name="Zhou Y."/>
        </authorList>
    </citation>
    <scope>NUCLEOTIDE SEQUENCE</scope>
    <source>
        <strain evidence="2">CGMCC 1.8984</strain>
    </source>
</reference>
<evidence type="ECO:0000313" key="2">
    <source>
        <dbReference type="EMBL" id="GGJ69574.1"/>
    </source>
</evidence>
<dbReference type="Gene3D" id="2.30.110.10">
    <property type="entry name" value="Electron Transport, Fmn-binding Protein, Chain A"/>
    <property type="match status" value="1"/>
</dbReference>
<reference evidence="2" key="1">
    <citation type="journal article" date="2014" name="Int. J. Syst. Evol. Microbiol.">
        <title>Complete genome sequence of Corynebacterium casei LMG S-19264T (=DSM 44701T), isolated from a smear-ripened cheese.</title>
        <authorList>
            <consortium name="US DOE Joint Genome Institute (JGI-PGF)"/>
            <person name="Walter F."/>
            <person name="Albersmeier A."/>
            <person name="Kalinowski J."/>
            <person name="Ruckert C."/>
        </authorList>
    </citation>
    <scope>NUCLEOTIDE SEQUENCE</scope>
    <source>
        <strain evidence="2">CGMCC 1.8984</strain>
    </source>
</reference>
<comment type="caution">
    <text evidence="2">The sequence shown here is derived from an EMBL/GenBank/DDBJ whole genome shotgun (WGS) entry which is preliminary data.</text>
</comment>
<proteinExistence type="predicted"/>
<feature type="domain" description="Flavin reductase like" evidence="1">
    <location>
        <begin position="22"/>
        <end position="175"/>
    </location>
</feature>
<sequence length="209" mass="22565">MSDLHSYEPRLGHGLAHDPLNLIVAPRPIGWISSLAADGSRNLAPYSFFNLFNYRPPIIGFSSLRWKDSVANIAETREFVWNLATRPLAEAVNATSAEVPGVVDEFELAALEAAPSSLVAPPRVAATPVAFECRVAAIHRLTDASGRDLDAWLVLGEAVMIHIRRDLVASGTYDTVAGEPILRGGGPADYFTISEGARFRMRRPGASVS</sequence>
<dbReference type="GO" id="GO:0016646">
    <property type="term" value="F:oxidoreductase activity, acting on the CH-NH group of donors, NAD or NADP as acceptor"/>
    <property type="evidence" value="ECO:0007669"/>
    <property type="project" value="UniProtKB-ARBA"/>
</dbReference>
<dbReference type="PANTHER" id="PTHR43812:SF2">
    <property type="entry name" value="FLAVIN REDUCTASE LIKE DOMAIN-CONTAINING PROTEIN"/>
    <property type="match status" value="1"/>
</dbReference>
<dbReference type="Pfam" id="PF01613">
    <property type="entry name" value="Flavin_Reduct"/>
    <property type="match status" value="1"/>
</dbReference>
<evidence type="ECO:0000259" key="1">
    <source>
        <dbReference type="SMART" id="SM00903"/>
    </source>
</evidence>
<dbReference type="GO" id="GO:0010181">
    <property type="term" value="F:FMN binding"/>
    <property type="evidence" value="ECO:0007669"/>
    <property type="project" value="InterPro"/>
</dbReference>
<evidence type="ECO:0000313" key="3">
    <source>
        <dbReference type="Proteomes" id="UP000636956"/>
    </source>
</evidence>
<keyword evidence="3" id="KW-1185">Reference proteome</keyword>
<dbReference type="PANTHER" id="PTHR43812">
    <property type="entry name" value="BLR2425 PROTEIN"/>
    <property type="match status" value="1"/>
</dbReference>
<dbReference type="AlphaFoldDB" id="A0A917PB87"/>
<dbReference type="SMART" id="SM00903">
    <property type="entry name" value="Flavin_Reduct"/>
    <property type="match status" value="1"/>
</dbReference>
<accession>A0A917PB87</accession>
<organism evidence="2 3">
    <name type="scientific">Agromyces bauzanensis</name>
    <dbReference type="NCBI Taxonomy" id="1308924"/>
    <lineage>
        <taxon>Bacteria</taxon>
        <taxon>Bacillati</taxon>
        <taxon>Actinomycetota</taxon>
        <taxon>Actinomycetes</taxon>
        <taxon>Micrococcales</taxon>
        <taxon>Microbacteriaceae</taxon>
        <taxon>Agromyces</taxon>
    </lineage>
</organism>
<name>A0A917PB87_9MICO</name>
<gene>
    <name evidence="2" type="ORF">GCM10011372_04260</name>
</gene>
<dbReference type="SUPFAM" id="SSF50475">
    <property type="entry name" value="FMN-binding split barrel"/>
    <property type="match status" value="1"/>
</dbReference>
<dbReference type="Proteomes" id="UP000636956">
    <property type="component" value="Unassembled WGS sequence"/>
</dbReference>
<dbReference type="InterPro" id="IPR002563">
    <property type="entry name" value="Flavin_Rdtase-like_dom"/>
</dbReference>
<protein>
    <submittedName>
        <fullName evidence="2">Flavin reductase</fullName>
    </submittedName>
</protein>
<dbReference type="EMBL" id="BMMD01000001">
    <property type="protein sequence ID" value="GGJ69574.1"/>
    <property type="molecule type" value="Genomic_DNA"/>
</dbReference>
<dbReference type="RefSeq" id="WP_188741764.1">
    <property type="nucleotide sequence ID" value="NZ_BAABFW010000041.1"/>
</dbReference>
<dbReference type="InterPro" id="IPR012349">
    <property type="entry name" value="Split_barrel_FMN-bd"/>
</dbReference>